<proteinExistence type="inferred from homology"/>
<dbReference type="InterPro" id="IPR002305">
    <property type="entry name" value="aa-tRNA-synth_Ic"/>
</dbReference>
<feature type="region of interest" description="Disordered" evidence="10">
    <location>
        <begin position="307"/>
        <end position="340"/>
    </location>
</feature>
<evidence type="ECO:0000256" key="9">
    <source>
        <dbReference type="RuleBase" id="RU363036"/>
    </source>
</evidence>
<accession>A0ABU7K7R5</accession>
<dbReference type="InterPro" id="IPR014729">
    <property type="entry name" value="Rossmann-like_a/b/a_fold"/>
</dbReference>
<comment type="caution">
    <text evidence="11">The sequence shown here is derived from an EMBL/GenBank/DDBJ whole genome shotgun (WGS) entry which is preliminary data.</text>
</comment>
<name>A0ABU7K7R5_9ACTN</name>
<dbReference type="NCBIfam" id="TIGR00233">
    <property type="entry name" value="trpS"/>
    <property type="match status" value="1"/>
</dbReference>
<dbReference type="CDD" id="cd00806">
    <property type="entry name" value="TrpRS_core"/>
    <property type="match status" value="1"/>
</dbReference>
<dbReference type="EC" id="6.1.1.2" evidence="2 8"/>
<keyword evidence="7 9" id="KW-0030">Aminoacyl-tRNA synthetase</keyword>
<dbReference type="Proteomes" id="UP001356095">
    <property type="component" value="Unassembled WGS sequence"/>
</dbReference>
<dbReference type="InterPro" id="IPR001412">
    <property type="entry name" value="aa-tRNA-synth_I_CS"/>
</dbReference>
<evidence type="ECO:0000313" key="11">
    <source>
        <dbReference type="EMBL" id="MEE2038282.1"/>
    </source>
</evidence>
<evidence type="ECO:0000256" key="6">
    <source>
        <dbReference type="ARBA" id="ARBA00022917"/>
    </source>
</evidence>
<evidence type="ECO:0000313" key="12">
    <source>
        <dbReference type="Proteomes" id="UP001356095"/>
    </source>
</evidence>
<sequence>MAANTYLTGIKPTGDFHLGNYVGAIKPALAAALEYETYYFVADYHALNTVKDAGELRHSIRSGAATWLACGLDPERTIVYQQSKVPETFELTTILGALTPKGLMNRAHAYKAARDRNTEAGITDLDAGINMGLYNYPILMAADILVMEGTHVPVGRDQSQHIEYTADIAGYFNHRFGGSYTFPVPKGVIDQGDGSILPGTDGRKMSKSYDNHIPLFLPEAKLKKAIRRIPTDSTPVEDPKDPDGSVPVQLLGHFADAETVADVRRRLEAGGMGWGELKNELFEAVNAELGPKRERYDHLMANPSEIDEVLEAGSARGRARARPPHHRGGGGGPPPPPPPQ</sequence>
<dbReference type="Pfam" id="PF00579">
    <property type="entry name" value="tRNA-synt_1b"/>
    <property type="match status" value="1"/>
</dbReference>
<evidence type="ECO:0000256" key="7">
    <source>
        <dbReference type="ARBA" id="ARBA00023146"/>
    </source>
</evidence>
<keyword evidence="6 9" id="KW-0648">Protein biosynthesis</keyword>
<keyword evidence="5 9" id="KW-0067">ATP-binding</keyword>
<keyword evidence="4 9" id="KW-0547">Nucleotide-binding</keyword>
<evidence type="ECO:0000256" key="10">
    <source>
        <dbReference type="SAM" id="MobiDB-lite"/>
    </source>
</evidence>
<dbReference type="Gene3D" id="1.10.240.10">
    <property type="entry name" value="Tyrosyl-Transfer RNA Synthetase"/>
    <property type="match status" value="1"/>
</dbReference>
<dbReference type="NCBIfam" id="NF009207">
    <property type="entry name" value="PRK12556.1"/>
    <property type="match status" value="1"/>
</dbReference>
<evidence type="ECO:0000256" key="8">
    <source>
        <dbReference type="NCBIfam" id="TIGR00233"/>
    </source>
</evidence>
<feature type="compositionally biased region" description="Basic residues" evidence="10">
    <location>
        <begin position="317"/>
        <end position="328"/>
    </location>
</feature>
<evidence type="ECO:0000256" key="4">
    <source>
        <dbReference type="ARBA" id="ARBA00022741"/>
    </source>
</evidence>
<dbReference type="PRINTS" id="PR01039">
    <property type="entry name" value="TRNASYNTHTRP"/>
</dbReference>
<dbReference type="PANTHER" id="PTHR43766:SF1">
    <property type="entry name" value="TRYPTOPHAN--TRNA LIGASE, MITOCHONDRIAL"/>
    <property type="match status" value="1"/>
</dbReference>
<dbReference type="PANTHER" id="PTHR43766">
    <property type="entry name" value="TRYPTOPHAN--TRNA LIGASE, MITOCHONDRIAL"/>
    <property type="match status" value="1"/>
</dbReference>
<keyword evidence="3 9" id="KW-0436">Ligase</keyword>
<dbReference type="RefSeq" id="WP_330092072.1">
    <property type="nucleotide sequence ID" value="NZ_JAUZMY010000012.1"/>
</dbReference>
<dbReference type="SUPFAM" id="SSF52374">
    <property type="entry name" value="Nucleotidylyl transferase"/>
    <property type="match status" value="1"/>
</dbReference>
<gene>
    <name evidence="11" type="ORF">Q8791_13735</name>
</gene>
<evidence type="ECO:0000256" key="5">
    <source>
        <dbReference type="ARBA" id="ARBA00022840"/>
    </source>
</evidence>
<dbReference type="InterPro" id="IPR002306">
    <property type="entry name" value="Trp-tRNA-ligase"/>
</dbReference>
<dbReference type="PROSITE" id="PS00178">
    <property type="entry name" value="AA_TRNA_LIGASE_I"/>
    <property type="match status" value="1"/>
</dbReference>
<dbReference type="EMBL" id="JAUZMY010000012">
    <property type="protein sequence ID" value="MEE2038282.1"/>
    <property type="molecule type" value="Genomic_DNA"/>
</dbReference>
<organism evidence="11 12">
    <name type="scientific">Nocardiopsis codii</name>
    <dbReference type="NCBI Taxonomy" id="3065942"/>
    <lineage>
        <taxon>Bacteria</taxon>
        <taxon>Bacillati</taxon>
        <taxon>Actinomycetota</taxon>
        <taxon>Actinomycetes</taxon>
        <taxon>Streptosporangiales</taxon>
        <taxon>Nocardiopsidaceae</taxon>
        <taxon>Nocardiopsis</taxon>
    </lineage>
</organism>
<evidence type="ECO:0000256" key="2">
    <source>
        <dbReference type="ARBA" id="ARBA00013161"/>
    </source>
</evidence>
<evidence type="ECO:0000256" key="1">
    <source>
        <dbReference type="ARBA" id="ARBA00005594"/>
    </source>
</evidence>
<protein>
    <recommendedName>
        <fullName evidence="2 8">Tryptophan--tRNA ligase</fullName>
        <ecNumber evidence="2 8">6.1.1.2</ecNumber>
    </recommendedName>
</protein>
<dbReference type="Gene3D" id="3.40.50.620">
    <property type="entry name" value="HUPs"/>
    <property type="match status" value="1"/>
</dbReference>
<dbReference type="GO" id="GO:0004830">
    <property type="term" value="F:tryptophan-tRNA ligase activity"/>
    <property type="evidence" value="ECO:0007669"/>
    <property type="project" value="UniProtKB-EC"/>
</dbReference>
<dbReference type="InterPro" id="IPR050203">
    <property type="entry name" value="Trp-tRNA_synthetase"/>
</dbReference>
<reference evidence="11 12" key="1">
    <citation type="submission" date="2023-08" db="EMBL/GenBank/DDBJ databases">
        <authorList>
            <person name="Girao M."/>
            <person name="Carvalho M.F."/>
        </authorList>
    </citation>
    <scope>NUCLEOTIDE SEQUENCE [LARGE SCALE GENOMIC DNA]</scope>
    <source>
        <strain evidence="11 12">CT-R113</strain>
    </source>
</reference>
<evidence type="ECO:0000256" key="3">
    <source>
        <dbReference type="ARBA" id="ARBA00022598"/>
    </source>
</evidence>
<keyword evidence="12" id="KW-1185">Reference proteome</keyword>
<comment type="similarity">
    <text evidence="1 9">Belongs to the class-I aminoacyl-tRNA synthetase family.</text>
</comment>